<sequence length="405" mass="44376">MDTASHRVRFTGASLPAPVISSKNWLRLHFTSDGNHRQRGFSAQYQVKKQIELKSRGVKLMPSKDSSQKTSVLTQIGVSQGHNMCPDPGIPERGKRLGSDFRLGSSIQFTCNEGYDLQGSKRITCMKVSDMFAAWSDHRPVCRARMCDAHLRGPSGIITSPNFPIQYDNNAHCVWIITALNPAKVIKLAFEEFDLERGYDTLTVGDGGQDGDQKTVLYILTGTSVPDLIVSTNHQMWLLFQTDGSGSSLGFKASYEEIEQGSCGDPGVPAYGQREGSRFRHGDTLKFECQPAFELVGQKAITCQKNNQWSAKKPGCVYESKFQGNKITGSEVMEPLSDGLEFELLAAEQVPPPNLAISPLHPISRTQGAICSRKGKESQAKLILVDFCNVPNVVISAANSEMIGA</sequence>
<dbReference type="PROSITE" id="PS01180">
    <property type="entry name" value="CUB"/>
    <property type="match status" value="1"/>
</dbReference>
<feature type="domain" description="Sushi" evidence="7">
    <location>
        <begin position="83"/>
        <end position="144"/>
    </location>
</feature>
<keyword evidence="3" id="KW-0677">Repeat</keyword>
<dbReference type="SUPFAM" id="SSF57535">
    <property type="entry name" value="Complement control module/SCR domain"/>
    <property type="match status" value="2"/>
</dbReference>
<dbReference type="Gene3D" id="2.60.120.290">
    <property type="entry name" value="Spermadhesin, CUB domain"/>
    <property type="match status" value="2"/>
</dbReference>
<dbReference type="Gene3D" id="2.10.70.10">
    <property type="entry name" value="Complement Module, domain 1"/>
    <property type="match status" value="2"/>
</dbReference>
<dbReference type="FunFam" id="2.10.70.10:FF:000002">
    <property type="entry name" value="CUB and Sushi multiple domains 3"/>
    <property type="match status" value="2"/>
</dbReference>
<dbReference type="PROSITE" id="PS50923">
    <property type="entry name" value="SUSHI"/>
    <property type="match status" value="2"/>
</dbReference>
<keyword evidence="4 5" id="KW-1015">Disulfide bond</keyword>
<dbReference type="PANTHER" id="PTHR45656">
    <property type="entry name" value="PROTEIN CBR-CLEC-78"/>
    <property type="match status" value="1"/>
</dbReference>
<evidence type="ECO:0000256" key="1">
    <source>
        <dbReference type="ARBA" id="ARBA00022659"/>
    </source>
</evidence>
<dbReference type="Pfam" id="PF00084">
    <property type="entry name" value="Sushi"/>
    <property type="match status" value="2"/>
</dbReference>
<keyword evidence="9" id="KW-1185">Reference proteome</keyword>
<evidence type="ECO:0000256" key="4">
    <source>
        <dbReference type="ARBA" id="ARBA00023157"/>
    </source>
</evidence>
<feature type="domain" description="CUB" evidence="6">
    <location>
        <begin position="147"/>
        <end position="258"/>
    </location>
</feature>
<dbReference type="FunFam" id="2.60.120.290:FF:000001">
    <property type="entry name" value="CUB and sushi domain-containing protein 3 isoform X1"/>
    <property type="match status" value="1"/>
</dbReference>
<dbReference type="InterPro" id="IPR035976">
    <property type="entry name" value="Sushi/SCR/CCP_sf"/>
</dbReference>
<organism evidence="8 9">
    <name type="scientific">Pipistrellus kuhlii</name>
    <name type="common">Kuhl's pipistrelle</name>
    <dbReference type="NCBI Taxonomy" id="59472"/>
    <lineage>
        <taxon>Eukaryota</taxon>
        <taxon>Metazoa</taxon>
        <taxon>Chordata</taxon>
        <taxon>Craniata</taxon>
        <taxon>Vertebrata</taxon>
        <taxon>Euteleostomi</taxon>
        <taxon>Mammalia</taxon>
        <taxon>Eutheria</taxon>
        <taxon>Laurasiatheria</taxon>
        <taxon>Chiroptera</taxon>
        <taxon>Yangochiroptera</taxon>
        <taxon>Vespertilionidae</taxon>
        <taxon>Pipistrellus</taxon>
    </lineage>
</organism>
<proteinExistence type="predicted"/>
<evidence type="ECO:0000256" key="2">
    <source>
        <dbReference type="ARBA" id="ARBA00022729"/>
    </source>
</evidence>
<evidence type="ECO:0000313" key="9">
    <source>
        <dbReference type="Proteomes" id="UP000558488"/>
    </source>
</evidence>
<comment type="caution">
    <text evidence="5">Lacks conserved residue(s) required for the propagation of feature annotation.</text>
</comment>
<dbReference type="EMBL" id="JACAGB010000002">
    <property type="protein sequence ID" value="KAF6382685.1"/>
    <property type="molecule type" value="Genomic_DNA"/>
</dbReference>
<dbReference type="SMART" id="SM00032">
    <property type="entry name" value="CCP"/>
    <property type="match status" value="2"/>
</dbReference>
<dbReference type="SMART" id="SM00042">
    <property type="entry name" value="CUB"/>
    <property type="match status" value="1"/>
</dbReference>
<accession>A0A7J8A8U6</accession>
<evidence type="ECO:0000259" key="6">
    <source>
        <dbReference type="PROSITE" id="PS01180"/>
    </source>
</evidence>
<evidence type="ECO:0000259" key="7">
    <source>
        <dbReference type="PROSITE" id="PS50923"/>
    </source>
</evidence>
<dbReference type="InterPro" id="IPR051277">
    <property type="entry name" value="SEZ6_CSMD_C4BPB_Regulators"/>
</dbReference>
<dbReference type="Proteomes" id="UP000558488">
    <property type="component" value="Unassembled WGS sequence"/>
</dbReference>
<feature type="domain" description="Sushi" evidence="7">
    <location>
        <begin position="261"/>
        <end position="318"/>
    </location>
</feature>
<evidence type="ECO:0000256" key="3">
    <source>
        <dbReference type="ARBA" id="ARBA00022737"/>
    </source>
</evidence>
<keyword evidence="2" id="KW-0732">Signal</keyword>
<reference evidence="8 9" key="1">
    <citation type="journal article" date="2020" name="Nature">
        <title>Six reference-quality genomes reveal evolution of bat adaptations.</title>
        <authorList>
            <person name="Jebb D."/>
            <person name="Huang Z."/>
            <person name="Pippel M."/>
            <person name="Hughes G.M."/>
            <person name="Lavrichenko K."/>
            <person name="Devanna P."/>
            <person name="Winkler S."/>
            <person name="Jermiin L.S."/>
            <person name="Skirmuntt E.C."/>
            <person name="Katzourakis A."/>
            <person name="Burkitt-Gray L."/>
            <person name="Ray D.A."/>
            <person name="Sullivan K.A.M."/>
            <person name="Roscito J.G."/>
            <person name="Kirilenko B.M."/>
            <person name="Davalos L.M."/>
            <person name="Corthals A.P."/>
            <person name="Power M.L."/>
            <person name="Jones G."/>
            <person name="Ransome R.D."/>
            <person name="Dechmann D.K.N."/>
            <person name="Locatelli A.G."/>
            <person name="Puechmaille S.J."/>
            <person name="Fedrigo O."/>
            <person name="Jarvis E.D."/>
            <person name="Hiller M."/>
            <person name="Vernes S.C."/>
            <person name="Myers E.W."/>
            <person name="Teeling E.C."/>
        </authorList>
    </citation>
    <scope>NUCLEOTIDE SEQUENCE [LARGE SCALE GENOMIC DNA]</scope>
    <source>
        <strain evidence="8">MPipKuh1</strain>
        <tissue evidence="8">Flight muscle</tissue>
    </source>
</reference>
<evidence type="ECO:0008006" key="10">
    <source>
        <dbReference type="Google" id="ProtNLM"/>
    </source>
</evidence>
<gene>
    <name evidence="8" type="ORF">mPipKuh1_009029</name>
</gene>
<evidence type="ECO:0000256" key="5">
    <source>
        <dbReference type="PROSITE-ProRule" id="PRU00302"/>
    </source>
</evidence>
<dbReference type="AlphaFoldDB" id="A0A7J8A8U6"/>
<dbReference type="CDD" id="cd00033">
    <property type="entry name" value="CCP"/>
    <property type="match status" value="2"/>
</dbReference>
<dbReference type="InterPro" id="IPR000436">
    <property type="entry name" value="Sushi_SCR_CCP_dom"/>
</dbReference>
<dbReference type="InterPro" id="IPR035914">
    <property type="entry name" value="Sperma_CUB_dom_sf"/>
</dbReference>
<dbReference type="PANTHER" id="PTHR45656:SF4">
    <property type="entry name" value="PROTEIN CBR-CLEC-78"/>
    <property type="match status" value="1"/>
</dbReference>
<comment type="caution">
    <text evidence="8">The sequence shown here is derived from an EMBL/GenBank/DDBJ whole genome shotgun (WGS) entry which is preliminary data.</text>
</comment>
<feature type="disulfide bond" evidence="5">
    <location>
        <begin position="289"/>
        <end position="316"/>
    </location>
</feature>
<evidence type="ECO:0000313" key="8">
    <source>
        <dbReference type="EMBL" id="KAF6382685.1"/>
    </source>
</evidence>
<dbReference type="InterPro" id="IPR000859">
    <property type="entry name" value="CUB_dom"/>
</dbReference>
<dbReference type="Pfam" id="PF00431">
    <property type="entry name" value="CUB"/>
    <property type="match status" value="2"/>
</dbReference>
<dbReference type="SUPFAM" id="SSF49854">
    <property type="entry name" value="Spermadhesin, CUB domain"/>
    <property type="match status" value="2"/>
</dbReference>
<dbReference type="CDD" id="cd00041">
    <property type="entry name" value="CUB"/>
    <property type="match status" value="2"/>
</dbReference>
<protein>
    <recommendedName>
        <fullName evidence="10">CUB and Sushi multiple domains 2</fullName>
    </recommendedName>
</protein>
<name>A0A7J8A8U6_PIPKU</name>
<keyword evidence="1 5" id="KW-0768">Sushi</keyword>